<dbReference type="KEGG" id="pbf:CFX0092_A2787"/>
<keyword evidence="2" id="KW-0812">Transmembrane</keyword>
<dbReference type="EMBL" id="LN890655">
    <property type="protein sequence ID" value="CUS04665.2"/>
    <property type="molecule type" value="Genomic_DNA"/>
</dbReference>
<dbReference type="InterPro" id="IPR029050">
    <property type="entry name" value="Immunoprotect_excell_Ig-like"/>
</dbReference>
<feature type="transmembrane region" description="Helical" evidence="2">
    <location>
        <begin position="20"/>
        <end position="44"/>
    </location>
</feature>
<dbReference type="AlphaFoldDB" id="A0A160T6L9"/>
<evidence type="ECO:0000256" key="1">
    <source>
        <dbReference type="ARBA" id="ARBA00022729"/>
    </source>
</evidence>
<reference evidence="3" key="1">
    <citation type="submission" date="2016-01" db="EMBL/GenBank/DDBJ databases">
        <authorList>
            <person name="Mcilroy J.S."/>
            <person name="Karst M S."/>
            <person name="Albertsen M."/>
        </authorList>
    </citation>
    <scope>NUCLEOTIDE SEQUENCE</scope>
    <source>
        <strain evidence="3">Cfx-K</strain>
    </source>
</reference>
<sequence>MTAEPQPPPNRVQRLTANPALLLLLGIIALVALAAACIMGFMLLRPLIGGDGNGGTANDGTTAPGDPTPFPQGTAAQADQAIVVGVSESGTFSVTLDAPATLDVLNSQWAVIPQNIGADGLWNPEVSEDSAAWVNGTIVNYVFGLDGTDANRTLLEGLAPGDRMTVTSRGGVTHTFNFDSRAQVTATDRSIFNQQAPGITLILFDGGAADRLVVRGRYEVAASNTSTGGNIIQLGETAQLGDAQISPQASSFLTNRPEAPVGFGFFLIDFTLQNVGLSAIDTSAYRFTLADELGNQYALNPIASRLGNNPPLTGFVNAGQSAAATAGYQIPAGLISANLTWTITAPDGSQAQATLPFTAGGAAGQSAVVSLQQATITPDLNNLIIVGQVTNVGAQPLVIAPEDISLRTPAGSDYLLLATNPPFPWTVPPNQTLQFAVTYQRPIGSASAVFTLLSQPFELSGLQ</sequence>
<accession>A0A160T6L9</accession>
<proteinExistence type="predicted"/>
<keyword evidence="1" id="KW-0732">Signal</keyword>
<evidence type="ECO:0000256" key="2">
    <source>
        <dbReference type="SAM" id="Phobius"/>
    </source>
</evidence>
<dbReference type="Proteomes" id="UP000215027">
    <property type="component" value="Chromosome I"/>
</dbReference>
<dbReference type="RefSeq" id="WP_095043969.1">
    <property type="nucleotide sequence ID" value="NZ_LN890655.1"/>
</dbReference>
<evidence type="ECO:0008006" key="5">
    <source>
        <dbReference type="Google" id="ProtNLM"/>
    </source>
</evidence>
<evidence type="ECO:0000313" key="3">
    <source>
        <dbReference type="EMBL" id="CUS04665.2"/>
    </source>
</evidence>
<organism evidence="3 4">
    <name type="scientific">Candidatus Promineifilum breve</name>
    <dbReference type="NCBI Taxonomy" id="1806508"/>
    <lineage>
        <taxon>Bacteria</taxon>
        <taxon>Bacillati</taxon>
        <taxon>Chloroflexota</taxon>
        <taxon>Ardenticatenia</taxon>
        <taxon>Candidatus Promineifilales</taxon>
        <taxon>Candidatus Promineifilaceae</taxon>
        <taxon>Candidatus Promineifilum</taxon>
    </lineage>
</organism>
<name>A0A160T6L9_9CHLR</name>
<dbReference type="Gene3D" id="2.60.40.1240">
    <property type="match status" value="1"/>
</dbReference>
<gene>
    <name evidence="3" type="ORF">CFX0092_A2787</name>
</gene>
<keyword evidence="4" id="KW-1185">Reference proteome</keyword>
<protein>
    <recommendedName>
        <fullName evidence="5">DUF4352 domain-containing protein</fullName>
    </recommendedName>
</protein>
<keyword evidence="2" id="KW-0472">Membrane</keyword>
<evidence type="ECO:0000313" key="4">
    <source>
        <dbReference type="Proteomes" id="UP000215027"/>
    </source>
</evidence>
<keyword evidence="2" id="KW-1133">Transmembrane helix</keyword>